<dbReference type="EMBL" id="SJCY01000008">
    <property type="protein sequence ID" value="TDG35807.1"/>
    <property type="molecule type" value="Genomic_DNA"/>
</dbReference>
<dbReference type="Gene3D" id="3.30.420.10">
    <property type="entry name" value="Ribonuclease H-like superfamily/Ribonuclease H"/>
    <property type="match status" value="1"/>
</dbReference>
<dbReference type="AlphaFoldDB" id="A0A4R5MJH9"/>
<proteinExistence type="predicted"/>
<dbReference type="InterPro" id="IPR012337">
    <property type="entry name" value="RNaseH-like_sf"/>
</dbReference>
<evidence type="ECO:0000313" key="5">
    <source>
        <dbReference type="EMBL" id="TDG35807.1"/>
    </source>
</evidence>
<protein>
    <submittedName>
        <fullName evidence="5">3'-5' exonuclease</fullName>
    </submittedName>
</protein>
<accession>A0A4R5MJH9</accession>
<keyword evidence="6" id="KW-1185">Reference proteome</keyword>
<evidence type="ECO:0000313" key="6">
    <source>
        <dbReference type="Proteomes" id="UP000295668"/>
    </source>
</evidence>
<comment type="caution">
    <text evidence="5">The sequence shown here is derived from an EMBL/GenBank/DDBJ whole genome shotgun (WGS) entry which is preliminary data.</text>
</comment>
<dbReference type="Pfam" id="PF00929">
    <property type="entry name" value="RNase_T"/>
    <property type="match status" value="1"/>
</dbReference>
<dbReference type="OrthoDB" id="9804290at2"/>
<dbReference type="GO" id="GO:0006259">
    <property type="term" value="P:DNA metabolic process"/>
    <property type="evidence" value="ECO:0007669"/>
    <property type="project" value="UniProtKB-ARBA"/>
</dbReference>
<name>A0A4R5MJH9_9SPHI</name>
<dbReference type="PANTHER" id="PTHR30231:SF4">
    <property type="entry name" value="PROTEIN NEN2"/>
    <property type="match status" value="1"/>
</dbReference>
<dbReference type="InterPro" id="IPR013520">
    <property type="entry name" value="Ribonucl_H"/>
</dbReference>
<evidence type="ECO:0000256" key="2">
    <source>
        <dbReference type="ARBA" id="ARBA00022801"/>
    </source>
</evidence>
<keyword evidence="2" id="KW-0378">Hydrolase</keyword>
<dbReference type="GO" id="GO:0003676">
    <property type="term" value="F:nucleic acid binding"/>
    <property type="evidence" value="ECO:0007669"/>
    <property type="project" value="InterPro"/>
</dbReference>
<dbReference type="InterPro" id="IPR036397">
    <property type="entry name" value="RNaseH_sf"/>
</dbReference>
<sequence length="233" mass="27532">MPKFFLVIDTETSGIPKNWRLPYSDDKNWPHIVQIAWIVYDENFTEVKRENHYLKDDNFSISKTSIEIHKITHEFLQVNGEDKQDVLLKFIADLSKFQPLIIGHFIEFDFHILNAEFFRIGRKDVLQNSSFFCTMKASTPYVKNPSINQLKLNQFYESLFNEEPKGFHNALDDTINTAKIFFHLITLNHSMVDEYLAKNEFRPDFTTPQVKAPNFKHFPSTFKSLFSLLWKIN</sequence>
<reference evidence="5 6" key="1">
    <citation type="submission" date="2019-02" db="EMBL/GenBank/DDBJ databases">
        <title>Pedobacter sp. nov., a novel speices isolated from soil of pinguins habitat in Antarcitica.</title>
        <authorList>
            <person name="He R.-H."/>
        </authorList>
    </citation>
    <scope>NUCLEOTIDE SEQUENCE [LARGE SCALE GENOMIC DNA]</scope>
    <source>
        <strain evidence="5 6">E01020</strain>
    </source>
</reference>
<dbReference type="SMART" id="SM00479">
    <property type="entry name" value="EXOIII"/>
    <property type="match status" value="1"/>
</dbReference>
<evidence type="ECO:0000256" key="3">
    <source>
        <dbReference type="ARBA" id="ARBA00022839"/>
    </source>
</evidence>
<gene>
    <name evidence="5" type="ORF">EZJ43_12385</name>
</gene>
<keyword evidence="3 5" id="KW-0269">Exonuclease</keyword>
<dbReference type="GO" id="GO:0008408">
    <property type="term" value="F:3'-5' exonuclease activity"/>
    <property type="evidence" value="ECO:0007669"/>
    <property type="project" value="TreeGrafter"/>
</dbReference>
<dbReference type="CDD" id="cd06127">
    <property type="entry name" value="DEDDh"/>
    <property type="match status" value="1"/>
</dbReference>
<evidence type="ECO:0000256" key="1">
    <source>
        <dbReference type="ARBA" id="ARBA00022722"/>
    </source>
</evidence>
<evidence type="ECO:0000259" key="4">
    <source>
        <dbReference type="SMART" id="SM00479"/>
    </source>
</evidence>
<dbReference type="Proteomes" id="UP000295668">
    <property type="component" value="Unassembled WGS sequence"/>
</dbReference>
<keyword evidence="1" id="KW-0540">Nuclease</keyword>
<dbReference type="PANTHER" id="PTHR30231">
    <property type="entry name" value="DNA POLYMERASE III SUBUNIT EPSILON"/>
    <property type="match status" value="1"/>
</dbReference>
<dbReference type="SUPFAM" id="SSF53098">
    <property type="entry name" value="Ribonuclease H-like"/>
    <property type="match status" value="1"/>
</dbReference>
<organism evidence="5 6">
    <name type="scientific">Pedobacter changchengzhani</name>
    <dbReference type="NCBI Taxonomy" id="2529274"/>
    <lineage>
        <taxon>Bacteria</taxon>
        <taxon>Pseudomonadati</taxon>
        <taxon>Bacteroidota</taxon>
        <taxon>Sphingobacteriia</taxon>
        <taxon>Sphingobacteriales</taxon>
        <taxon>Sphingobacteriaceae</taxon>
        <taxon>Pedobacter</taxon>
    </lineage>
</organism>
<feature type="domain" description="Exonuclease" evidence="4">
    <location>
        <begin position="4"/>
        <end position="190"/>
    </location>
</feature>
<dbReference type="RefSeq" id="WP_133263029.1">
    <property type="nucleotide sequence ID" value="NZ_SJCY01000008.1"/>
</dbReference>